<dbReference type="GO" id="GO:0015179">
    <property type="term" value="F:L-amino acid transmembrane transporter activity"/>
    <property type="evidence" value="ECO:0007669"/>
    <property type="project" value="TreeGrafter"/>
</dbReference>
<dbReference type="Pfam" id="PF01490">
    <property type="entry name" value="Aa_trans"/>
    <property type="match status" value="1"/>
</dbReference>
<gene>
    <name evidence="8" type="ORF">B5M09_003496</name>
</gene>
<reference evidence="8" key="1">
    <citation type="submission" date="2018-07" db="EMBL/GenBank/DDBJ databases">
        <title>Annotation of Aphanomyces astaci genome assembly.</title>
        <authorList>
            <person name="Studholme D.J."/>
        </authorList>
    </citation>
    <scope>NUCLEOTIDE SEQUENCE [LARGE SCALE GENOMIC DNA]</scope>
    <source>
        <strain evidence="8">Pc</strain>
    </source>
</reference>
<feature type="region of interest" description="Disordered" evidence="5">
    <location>
        <begin position="1"/>
        <end position="22"/>
    </location>
</feature>
<keyword evidence="3 6" id="KW-1133">Transmembrane helix</keyword>
<dbReference type="GO" id="GO:0016020">
    <property type="term" value="C:membrane"/>
    <property type="evidence" value="ECO:0007669"/>
    <property type="project" value="UniProtKB-SubCell"/>
</dbReference>
<feature type="transmembrane region" description="Helical" evidence="6">
    <location>
        <begin position="229"/>
        <end position="246"/>
    </location>
</feature>
<keyword evidence="9" id="KW-1185">Reference proteome</keyword>
<evidence type="ECO:0000259" key="7">
    <source>
        <dbReference type="Pfam" id="PF01490"/>
    </source>
</evidence>
<dbReference type="PANTHER" id="PTHR22950">
    <property type="entry name" value="AMINO ACID TRANSPORTER"/>
    <property type="match status" value="1"/>
</dbReference>
<evidence type="ECO:0000256" key="1">
    <source>
        <dbReference type="ARBA" id="ARBA00004141"/>
    </source>
</evidence>
<feature type="compositionally biased region" description="Basic and acidic residues" evidence="5">
    <location>
        <begin position="1"/>
        <end position="10"/>
    </location>
</feature>
<protein>
    <recommendedName>
        <fullName evidence="7">Amino acid transporter transmembrane domain-containing protein</fullName>
    </recommendedName>
</protein>
<evidence type="ECO:0000313" key="9">
    <source>
        <dbReference type="Proteomes" id="UP000284702"/>
    </source>
</evidence>
<feature type="transmembrane region" description="Helical" evidence="6">
    <location>
        <begin position="117"/>
        <end position="140"/>
    </location>
</feature>
<feature type="transmembrane region" description="Helical" evidence="6">
    <location>
        <begin position="406"/>
        <end position="430"/>
    </location>
</feature>
<comment type="subcellular location">
    <subcellularLocation>
        <location evidence="1">Membrane</location>
        <topology evidence="1">Multi-pass membrane protein</topology>
    </subcellularLocation>
</comment>
<evidence type="ECO:0000256" key="6">
    <source>
        <dbReference type="SAM" id="Phobius"/>
    </source>
</evidence>
<dbReference type="EMBL" id="MZMZ02002755">
    <property type="protein sequence ID" value="RQM24219.1"/>
    <property type="molecule type" value="Genomic_DNA"/>
</dbReference>
<evidence type="ECO:0000256" key="3">
    <source>
        <dbReference type="ARBA" id="ARBA00022989"/>
    </source>
</evidence>
<comment type="caution">
    <text evidence="8">The sequence shown here is derived from an EMBL/GenBank/DDBJ whole genome shotgun (WGS) entry which is preliminary data.</text>
</comment>
<feature type="transmembrane region" description="Helical" evidence="6">
    <location>
        <begin position="508"/>
        <end position="529"/>
    </location>
</feature>
<dbReference type="InterPro" id="IPR013057">
    <property type="entry name" value="AA_transpt_TM"/>
</dbReference>
<feature type="transmembrane region" description="Helical" evidence="6">
    <location>
        <begin position="451"/>
        <end position="471"/>
    </location>
</feature>
<name>A0A425D4M0_APHAT</name>
<dbReference type="VEuPathDB" id="FungiDB:H257_17164"/>
<dbReference type="Proteomes" id="UP000284702">
    <property type="component" value="Unassembled WGS sequence"/>
</dbReference>
<feature type="transmembrane region" description="Helical" evidence="6">
    <location>
        <begin position="362"/>
        <end position="386"/>
    </location>
</feature>
<accession>A0A425D4M0</accession>
<dbReference type="AlphaFoldDB" id="A0A425D4M0"/>
<keyword evidence="4 6" id="KW-0472">Membrane</keyword>
<evidence type="ECO:0000256" key="5">
    <source>
        <dbReference type="SAM" id="MobiDB-lite"/>
    </source>
</evidence>
<feature type="transmembrane region" description="Helical" evidence="6">
    <location>
        <begin position="258"/>
        <end position="276"/>
    </location>
</feature>
<dbReference type="PANTHER" id="PTHR22950:SF652">
    <property type="entry name" value="TRANSMEMBRANE AMINO ACID TRANSPORTER FAMILY PROTEIN"/>
    <property type="match status" value="1"/>
</dbReference>
<evidence type="ECO:0000313" key="8">
    <source>
        <dbReference type="EMBL" id="RQM24219.1"/>
    </source>
</evidence>
<evidence type="ECO:0000256" key="2">
    <source>
        <dbReference type="ARBA" id="ARBA00022692"/>
    </source>
</evidence>
<keyword evidence="2 6" id="KW-0812">Transmembrane</keyword>
<feature type="domain" description="Amino acid transporter transmembrane" evidence="7">
    <location>
        <begin position="95"/>
        <end position="523"/>
    </location>
</feature>
<sequence>MATTEGERRSLLPPPTTEQRGSYDALHQAKQSSIKILVPPPSQQSTLCNCECDCECERGVPIITSIHLHSPRHQHSLSPSHRGISSTAASSVPIAVLMTFMTLFMSVVGAGLLSIPFTFTCAPVSVVVTCLVLVGLAMGYTAELLVRVHIATNVFTYARRFPSHHLSSSFRRFNGLAEVAFGSVFSKVVSATTIFAILGACVGCIEIVADLSPFLVHLVGLDNTSYHPTSIVLPLFIAGIYPLTLLKKITALRFSSYVGFVASMYLVVAVTCRASSFSASSRASSAANNNDSTVVRPPSFDNLPLKVAHIVSVFNYAFVSHLNVIPLFATLQHATPSQLLFVLGPLPSKAKTGPPGLMWMRVVIYTMSLFCIGMYAVFGTHAMALYGNHVQGNILLNLEHDRVMDVPRLAVLVTILFSFPLLFHPFRMLVESFALQLVGSESKTLPRSIQAAESLVLLLVVVAVATAMPGIQITFSLTGASCVTLICYVFPVLCYLRLCPHDSALRRGIAVVIGVFGVATGIVATGLVLTGTTVV</sequence>
<evidence type="ECO:0000256" key="4">
    <source>
        <dbReference type="ARBA" id="ARBA00023136"/>
    </source>
</evidence>
<organism evidence="8 9">
    <name type="scientific">Aphanomyces astaci</name>
    <name type="common">Crayfish plague agent</name>
    <dbReference type="NCBI Taxonomy" id="112090"/>
    <lineage>
        <taxon>Eukaryota</taxon>
        <taxon>Sar</taxon>
        <taxon>Stramenopiles</taxon>
        <taxon>Oomycota</taxon>
        <taxon>Saprolegniomycetes</taxon>
        <taxon>Saprolegniales</taxon>
        <taxon>Verrucalvaceae</taxon>
        <taxon>Aphanomyces</taxon>
    </lineage>
</organism>
<feature type="transmembrane region" description="Helical" evidence="6">
    <location>
        <begin position="477"/>
        <end position="496"/>
    </location>
</feature>
<feature type="transmembrane region" description="Helical" evidence="6">
    <location>
        <begin position="307"/>
        <end position="329"/>
    </location>
</feature>
<feature type="transmembrane region" description="Helical" evidence="6">
    <location>
        <begin position="92"/>
        <end position="111"/>
    </location>
</feature>
<proteinExistence type="predicted"/>
<feature type="transmembrane region" description="Helical" evidence="6">
    <location>
        <begin position="188"/>
        <end position="209"/>
    </location>
</feature>